<evidence type="ECO:0000313" key="2">
    <source>
        <dbReference type="EMBL" id="PXV71236.1"/>
    </source>
</evidence>
<gene>
    <name evidence="2" type="ORF">C8D93_101281</name>
</gene>
<feature type="transmembrane region" description="Helical" evidence="1">
    <location>
        <begin position="113"/>
        <end position="132"/>
    </location>
</feature>
<comment type="caution">
    <text evidence="2">The sequence shown here is derived from an EMBL/GenBank/DDBJ whole genome shotgun (WGS) entry which is preliminary data.</text>
</comment>
<evidence type="ECO:0000256" key="1">
    <source>
        <dbReference type="SAM" id="Phobius"/>
    </source>
</evidence>
<keyword evidence="3" id="KW-1185">Reference proteome</keyword>
<feature type="transmembrane region" description="Helical" evidence="1">
    <location>
        <begin position="42"/>
        <end position="61"/>
    </location>
</feature>
<accession>A0A318EP03</accession>
<protein>
    <recommendedName>
        <fullName evidence="4">Sulphur transport domain-containing protein</fullName>
    </recommendedName>
</protein>
<evidence type="ECO:0008006" key="4">
    <source>
        <dbReference type="Google" id="ProtNLM"/>
    </source>
</evidence>
<organism evidence="2 3">
    <name type="scientific">Sinimarinibacterium flocculans</name>
    <dbReference type="NCBI Taxonomy" id="985250"/>
    <lineage>
        <taxon>Bacteria</taxon>
        <taxon>Pseudomonadati</taxon>
        <taxon>Pseudomonadota</taxon>
        <taxon>Gammaproteobacteria</taxon>
        <taxon>Nevskiales</taxon>
        <taxon>Nevskiaceae</taxon>
        <taxon>Sinimarinibacterium</taxon>
    </lineage>
</organism>
<keyword evidence="1" id="KW-0812">Transmembrane</keyword>
<dbReference type="AlphaFoldDB" id="A0A318EP03"/>
<proteinExistence type="predicted"/>
<keyword evidence="1" id="KW-1133">Transmembrane helix</keyword>
<dbReference type="Proteomes" id="UP000248330">
    <property type="component" value="Unassembled WGS sequence"/>
</dbReference>
<reference evidence="2 3" key="1">
    <citation type="submission" date="2018-04" db="EMBL/GenBank/DDBJ databases">
        <title>Genomic Encyclopedia of Type Strains, Phase IV (KMG-IV): sequencing the most valuable type-strain genomes for metagenomic binning, comparative biology and taxonomic classification.</title>
        <authorList>
            <person name="Goeker M."/>
        </authorList>
    </citation>
    <scope>NUCLEOTIDE SEQUENCE [LARGE SCALE GENOMIC DNA]</scope>
    <source>
        <strain evidence="2 3">DSM 104150</strain>
    </source>
</reference>
<sequence length="136" mass="14296">MRERLPAVLAGLLFGAGLLISGMADPQRVLGFLRIGAGWDPSLAFVMGGALAVTVPGFALLRRRRRPLLAETFASPPTAPVDRRLIVGAALFGLGWGWAGYCPGPALVGFGLGHWTAIVFVPAMFAGGWIAARRLS</sequence>
<dbReference type="OrthoDB" id="9790409at2"/>
<dbReference type="InterPro" id="IPR046513">
    <property type="entry name" value="DUF6691"/>
</dbReference>
<name>A0A318EP03_9GAMM</name>
<dbReference type="Pfam" id="PF20398">
    <property type="entry name" value="DUF6691"/>
    <property type="match status" value="1"/>
</dbReference>
<dbReference type="EMBL" id="QICN01000001">
    <property type="protein sequence ID" value="PXV71236.1"/>
    <property type="molecule type" value="Genomic_DNA"/>
</dbReference>
<dbReference type="RefSeq" id="WP_110263372.1">
    <property type="nucleotide sequence ID" value="NZ_CAKZQT010000007.1"/>
</dbReference>
<evidence type="ECO:0000313" key="3">
    <source>
        <dbReference type="Proteomes" id="UP000248330"/>
    </source>
</evidence>
<feature type="transmembrane region" description="Helical" evidence="1">
    <location>
        <begin position="81"/>
        <end position="101"/>
    </location>
</feature>
<keyword evidence="1" id="KW-0472">Membrane</keyword>